<dbReference type="EMBL" id="ML213510">
    <property type="protein sequence ID" value="TFK51696.1"/>
    <property type="molecule type" value="Genomic_DNA"/>
</dbReference>
<evidence type="ECO:0000256" key="1">
    <source>
        <dbReference type="SAM" id="Coils"/>
    </source>
</evidence>
<feature type="region of interest" description="Disordered" evidence="2">
    <location>
        <begin position="304"/>
        <end position="344"/>
    </location>
</feature>
<feature type="compositionally biased region" description="Basic and acidic residues" evidence="2">
    <location>
        <begin position="12"/>
        <end position="36"/>
    </location>
</feature>
<feature type="coiled-coil region" evidence="1">
    <location>
        <begin position="251"/>
        <end position="289"/>
    </location>
</feature>
<gene>
    <name evidence="3" type="ORF">OE88DRAFT_1658278</name>
</gene>
<organism evidence="3 4">
    <name type="scientific">Heliocybe sulcata</name>
    <dbReference type="NCBI Taxonomy" id="5364"/>
    <lineage>
        <taxon>Eukaryota</taxon>
        <taxon>Fungi</taxon>
        <taxon>Dikarya</taxon>
        <taxon>Basidiomycota</taxon>
        <taxon>Agaricomycotina</taxon>
        <taxon>Agaricomycetes</taxon>
        <taxon>Gloeophyllales</taxon>
        <taxon>Gloeophyllaceae</taxon>
        <taxon>Heliocybe</taxon>
    </lineage>
</organism>
<feature type="coiled-coil region" evidence="1">
    <location>
        <begin position="69"/>
        <end position="131"/>
    </location>
</feature>
<evidence type="ECO:0000313" key="4">
    <source>
        <dbReference type="Proteomes" id="UP000305948"/>
    </source>
</evidence>
<feature type="compositionally biased region" description="Polar residues" evidence="2">
    <location>
        <begin position="364"/>
        <end position="381"/>
    </location>
</feature>
<reference evidence="3 4" key="1">
    <citation type="journal article" date="2019" name="Nat. Ecol. Evol.">
        <title>Megaphylogeny resolves global patterns of mushroom evolution.</title>
        <authorList>
            <person name="Varga T."/>
            <person name="Krizsan K."/>
            <person name="Foldi C."/>
            <person name="Dima B."/>
            <person name="Sanchez-Garcia M."/>
            <person name="Sanchez-Ramirez S."/>
            <person name="Szollosi G.J."/>
            <person name="Szarkandi J.G."/>
            <person name="Papp V."/>
            <person name="Albert L."/>
            <person name="Andreopoulos W."/>
            <person name="Angelini C."/>
            <person name="Antonin V."/>
            <person name="Barry K.W."/>
            <person name="Bougher N.L."/>
            <person name="Buchanan P."/>
            <person name="Buyck B."/>
            <person name="Bense V."/>
            <person name="Catcheside P."/>
            <person name="Chovatia M."/>
            <person name="Cooper J."/>
            <person name="Damon W."/>
            <person name="Desjardin D."/>
            <person name="Finy P."/>
            <person name="Geml J."/>
            <person name="Haridas S."/>
            <person name="Hughes K."/>
            <person name="Justo A."/>
            <person name="Karasinski D."/>
            <person name="Kautmanova I."/>
            <person name="Kiss B."/>
            <person name="Kocsube S."/>
            <person name="Kotiranta H."/>
            <person name="LaButti K.M."/>
            <person name="Lechner B.E."/>
            <person name="Liimatainen K."/>
            <person name="Lipzen A."/>
            <person name="Lukacs Z."/>
            <person name="Mihaltcheva S."/>
            <person name="Morgado L.N."/>
            <person name="Niskanen T."/>
            <person name="Noordeloos M.E."/>
            <person name="Ohm R.A."/>
            <person name="Ortiz-Santana B."/>
            <person name="Ovrebo C."/>
            <person name="Racz N."/>
            <person name="Riley R."/>
            <person name="Savchenko A."/>
            <person name="Shiryaev A."/>
            <person name="Soop K."/>
            <person name="Spirin V."/>
            <person name="Szebenyi C."/>
            <person name="Tomsovsky M."/>
            <person name="Tulloss R.E."/>
            <person name="Uehling J."/>
            <person name="Grigoriev I.V."/>
            <person name="Vagvolgyi C."/>
            <person name="Papp T."/>
            <person name="Martin F.M."/>
            <person name="Miettinen O."/>
            <person name="Hibbett D.S."/>
            <person name="Nagy L.G."/>
        </authorList>
    </citation>
    <scope>NUCLEOTIDE SEQUENCE [LARGE SCALE GENOMIC DNA]</scope>
    <source>
        <strain evidence="3 4">OMC1185</strain>
    </source>
</reference>
<name>A0A5C3N5E9_9AGAM</name>
<keyword evidence="4" id="KW-1185">Reference proteome</keyword>
<sequence length="478" mass="51181">MLNSYPTTSSMDAHDEHDTADRHSIDYALALEHELDNELSPPSSPASHRPQSLDPQILASIVTQLRTSVAEVSQERDELASRLSEIQSRESTLSASLQETTEKCTNLESALDQAQAKIKDDEEAISMLRVKVEESRRGLMKLQSESRRMSSMTLDMSRASAPMFGGPPSSNKRASFTPLTGSGISGGHRRISSVSDTGLLLRDLSSPDMPGSPGSQVLSFGTSVGSPPSKASRRSSGFWGRPPPLALDEPQTISSAELAALQREVKNLKDELEETRHELSEANEAKEASETCVRALRDFIAQNGVGGQKDDGEPKAPLRLPLPPSMSDEEDAKQSNSGSGSGWGFKLWKVDTTVSNGPAKASANVLSPSKTTNVPTPQTATPLARKLGGFFSTRSSVSSVTSTTSQSAPVLQKRDTAYDNSDVSSVEESTGPISPTSEDPQSIIMIRDERTPSSETFGTQVIAMEHIAPKGGMDPISV</sequence>
<feature type="region of interest" description="Disordered" evidence="2">
    <location>
        <begin position="204"/>
        <end position="249"/>
    </location>
</feature>
<feature type="region of interest" description="Disordered" evidence="2">
    <location>
        <begin position="394"/>
        <end position="444"/>
    </location>
</feature>
<feature type="region of interest" description="Disordered" evidence="2">
    <location>
        <begin position="361"/>
        <end position="381"/>
    </location>
</feature>
<feature type="compositionally biased region" description="Polar residues" evidence="2">
    <location>
        <begin position="1"/>
        <end position="11"/>
    </location>
</feature>
<feature type="compositionally biased region" description="Polar residues" evidence="2">
    <location>
        <begin position="213"/>
        <end position="226"/>
    </location>
</feature>
<dbReference type="Proteomes" id="UP000305948">
    <property type="component" value="Unassembled WGS sequence"/>
</dbReference>
<feature type="compositionally biased region" description="Low complexity" evidence="2">
    <location>
        <begin position="394"/>
        <end position="407"/>
    </location>
</feature>
<feature type="compositionally biased region" description="Polar residues" evidence="2">
    <location>
        <begin position="45"/>
        <end position="54"/>
    </location>
</feature>
<evidence type="ECO:0000313" key="3">
    <source>
        <dbReference type="EMBL" id="TFK51696.1"/>
    </source>
</evidence>
<proteinExistence type="predicted"/>
<dbReference type="AlphaFoldDB" id="A0A5C3N5E9"/>
<feature type="region of interest" description="Disordered" evidence="2">
    <location>
        <begin position="1"/>
        <end position="55"/>
    </location>
</feature>
<protein>
    <submittedName>
        <fullName evidence="3">Uncharacterized protein</fullName>
    </submittedName>
</protein>
<evidence type="ECO:0000256" key="2">
    <source>
        <dbReference type="SAM" id="MobiDB-lite"/>
    </source>
</evidence>
<feature type="compositionally biased region" description="Polar residues" evidence="2">
    <location>
        <begin position="418"/>
        <end position="440"/>
    </location>
</feature>
<keyword evidence="1" id="KW-0175">Coiled coil</keyword>
<dbReference type="Gene3D" id="1.20.5.340">
    <property type="match status" value="1"/>
</dbReference>
<dbReference type="STRING" id="5364.A0A5C3N5E9"/>
<accession>A0A5C3N5E9</accession>
<dbReference type="OrthoDB" id="2505754at2759"/>